<protein>
    <submittedName>
        <fullName evidence="4">Piso0_005003 protein</fullName>
    </submittedName>
</protein>
<dbReference type="EMBL" id="FO082046">
    <property type="protein sequence ID" value="CCE86508.1"/>
    <property type="molecule type" value="Genomic_DNA"/>
</dbReference>
<dbReference type="eggNOG" id="KOG0531">
    <property type="taxonomic scope" value="Eukaryota"/>
</dbReference>
<dbReference type="STRING" id="559304.G8Y105"/>
<keyword evidence="5" id="KW-1185">Reference proteome</keyword>
<dbReference type="SUPFAM" id="SSF52075">
    <property type="entry name" value="Outer arm dynein light chain 1"/>
    <property type="match status" value="1"/>
</dbReference>
<dbReference type="InterPro" id="IPR026906">
    <property type="entry name" value="LRR_5"/>
</dbReference>
<keyword evidence="1" id="KW-0433">Leucine-rich repeat</keyword>
<feature type="region of interest" description="Disordered" evidence="3">
    <location>
        <begin position="33"/>
        <end position="69"/>
    </location>
</feature>
<evidence type="ECO:0000313" key="5">
    <source>
        <dbReference type="Proteomes" id="UP000005222"/>
    </source>
</evidence>
<dbReference type="Proteomes" id="UP000005222">
    <property type="component" value="Chromosome N"/>
</dbReference>
<dbReference type="OMA" id="DMDTVYI"/>
<proteinExistence type="predicted"/>
<dbReference type="Gene3D" id="3.80.10.10">
    <property type="entry name" value="Ribonuclease Inhibitor"/>
    <property type="match status" value="3"/>
</dbReference>
<feature type="compositionally biased region" description="Basic and acidic residues" evidence="3">
    <location>
        <begin position="40"/>
        <end position="59"/>
    </location>
</feature>
<dbReference type="Pfam" id="PF13306">
    <property type="entry name" value="LRR_5"/>
    <property type="match status" value="1"/>
</dbReference>
<evidence type="ECO:0000313" key="4">
    <source>
        <dbReference type="EMBL" id="CCE86508.1"/>
    </source>
</evidence>
<evidence type="ECO:0000256" key="2">
    <source>
        <dbReference type="ARBA" id="ARBA00022737"/>
    </source>
</evidence>
<dbReference type="SUPFAM" id="SSF52058">
    <property type="entry name" value="L domain-like"/>
    <property type="match status" value="1"/>
</dbReference>
<evidence type="ECO:0000256" key="3">
    <source>
        <dbReference type="SAM" id="MobiDB-lite"/>
    </source>
</evidence>
<dbReference type="InterPro" id="IPR001611">
    <property type="entry name" value="Leu-rich_rpt"/>
</dbReference>
<reference evidence="4 5" key="1">
    <citation type="journal article" date="2012" name="G3 (Bethesda)">
        <title>Pichia sorbitophila, an interspecies yeast hybrid reveals early steps of genome resolution following polyploidization.</title>
        <authorList>
            <person name="Leh Louis V."/>
            <person name="Despons L."/>
            <person name="Friedrich A."/>
            <person name="Martin T."/>
            <person name="Durrens P."/>
            <person name="Casaregola S."/>
            <person name="Neuveglise C."/>
            <person name="Fairhead C."/>
            <person name="Marck C."/>
            <person name="Cruz J.A."/>
            <person name="Straub M.L."/>
            <person name="Kugler V."/>
            <person name="Sacerdot C."/>
            <person name="Uzunov Z."/>
            <person name="Thierry A."/>
            <person name="Weiss S."/>
            <person name="Bleykasten C."/>
            <person name="De Montigny J."/>
            <person name="Jacques N."/>
            <person name="Jung P."/>
            <person name="Lemaire M."/>
            <person name="Mallet S."/>
            <person name="Morel G."/>
            <person name="Richard G.F."/>
            <person name="Sarkar A."/>
            <person name="Savel G."/>
            <person name="Schacherer J."/>
            <person name="Seret M.L."/>
            <person name="Talla E."/>
            <person name="Samson G."/>
            <person name="Jubin C."/>
            <person name="Poulain J."/>
            <person name="Vacherie B."/>
            <person name="Barbe V."/>
            <person name="Pelletier E."/>
            <person name="Sherman D.J."/>
            <person name="Westhof E."/>
            <person name="Weissenbach J."/>
            <person name="Baret P.V."/>
            <person name="Wincker P."/>
            <person name="Gaillardin C."/>
            <person name="Dujon B."/>
            <person name="Souciet J.L."/>
        </authorList>
    </citation>
    <scope>NUCLEOTIDE SEQUENCE [LARGE SCALE GENOMIC DNA]</scope>
    <source>
        <strain evidence="5">ATCC MYA-4447 / BCRC 22081 / CBS 7064 / NBRC 10061 / NRRL Y-12695</strain>
    </source>
</reference>
<dbReference type="OrthoDB" id="266138at2759"/>
<dbReference type="SMART" id="SM00365">
    <property type="entry name" value="LRR_SD22"/>
    <property type="match status" value="5"/>
</dbReference>
<evidence type="ECO:0000256" key="1">
    <source>
        <dbReference type="ARBA" id="ARBA00022614"/>
    </source>
</evidence>
<dbReference type="InParanoid" id="G8Y105"/>
<keyword evidence="2" id="KW-0677">Repeat</keyword>
<accession>G8Y105</accession>
<gene>
    <name evidence="4" type="primary">Piso0_005003</name>
    <name evidence="4" type="ORF">GNLVRS01_PISO0N05755g</name>
</gene>
<dbReference type="InterPro" id="IPR032675">
    <property type="entry name" value="LRR_dom_sf"/>
</dbReference>
<dbReference type="AlphaFoldDB" id="G8Y105"/>
<sequence length="617" mass="69886">MSKEGSFSPAVKYEARADDQSYDLDEKNIFVSSHSIDGSPLDKDVLGPDTSRQYDKQPNTRDTFGNDNIIPPTNSSNIIPRLIIAYDKPRFTHSKSVIHELQTNDNSTVIYLNDLERYIKDKESFRGFGIISLFIEYNDEFVSNLGTLNSIIENNQDFFNIASDVTYHIQFDPSKKFKDYSEEEIQEYHRFLQVLSDAVGDKVTHCSILSKYEISTLYLTEKEDLITLGKQIQGDIEKWKNLRIFDYSDNCIRFLPGVRFPDTLEVFNFNGGHSLETLAGFKMPSNLKTLKATMGALNNIDNVSFPHTLETLDLHDNKIFFLNYVDFPSGLKNLDLSKNAIDNLRGAIFPSRLKNLSLALNPIECVKGIRLPEGLEYLDLSYIPNESMTGIKFPDSLISLNLQQSMTNTRGLKLPNALKELNLGNNGVNSINPLKLPNTIQSLYLKHNNIKTLNKVQLPTDLRELYLGNNLITTLKNVSFPSGLEVLDLSIDPSTDESDKHITTLKDVTFPPSLKVLRLAFHSIRSLEMIEFPPNLEELSLAYNELKFIRNVKLGPNLKLLDLSGNGELTNLDHLTLPPSVVELRLPSILIPNLPAYIVERANSKKLVLKRSVTFKY</sequence>
<dbReference type="HOGENOM" id="CLU_020128_0_0_1"/>
<name>G8Y105_PICSO</name>
<dbReference type="PROSITE" id="PS51450">
    <property type="entry name" value="LRR"/>
    <property type="match status" value="1"/>
</dbReference>
<dbReference type="PANTHER" id="PTHR15454:SF56">
    <property type="entry name" value="PROTEIN PHOSPHATASE 1 REGULATORY SUBUNIT 7-RELATED"/>
    <property type="match status" value="1"/>
</dbReference>
<organism evidence="4 5">
    <name type="scientific">Pichia sorbitophila (strain ATCC MYA-4447 / BCRC 22081 / CBS 7064 / NBRC 10061 / NRRL Y-12695)</name>
    <name type="common">Hybrid yeast</name>
    <dbReference type="NCBI Taxonomy" id="559304"/>
    <lineage>
        <taxon>Eukaryota</taxon>
        <taxon>Fungi</taxon>
        <taxon>Dikarya</taxon>
        <taxon>Ascomycota</taxon>
        <taxon>Saccharomycotina</taxon>
        <taxon>Pichiomycetes</taxon>
        <taxon>Debaryomycetaceae</taxon>
        <taxon>Millerozyma</taxon>
    </lineage>
</organism>
<dbReference type="GO" id="GO:0005737">
    <property type="term" value="C:cytoplasm"/>
    <property type="evidence" value="ECO:0007669"/>
    <property type="project" value="TreeGrafter"/>
</dbReference>
<dbReference type="PANTHER" id="PTHR15454">
    <property type="entry name" value="NISCHARIN RELATED"/>
    <property type="match status" value="1"/>
</dbReference>